<dbReference type="SUPFAM" id="SSF53092">
    <property type="entry name" value="Creatinase/prolidase N-terminal domain"/>
    <property type="match status" value="2"/>
</dbReference>
<dbReference type="InterPro" id="IPR032416">
    <property type="entry name" value="Peptidase_M24_C"/>
</dbReference>
<dbReference type="GO" id="GO:0070006">
    <property type="term" value="F:metalloaminopeptidase activity"/>
    <property type="evidence" value="ECO:0007669"/>
    <property type="project" value="InterPro"/>
</dbReference>
<keyword evidence="8" id="KW-1185">Reference proteome</keyword>
<gene>
    <name evidence="7" type="ORF">GCM10007940_17320</name>
</gene>
<evidence type="ECO:0000313" key="8">
    <source>
        <dbReference type="Proteomes" id="UP001156666"/>
    </source>
</evidence>
<protein>
    <submittedName>
        <fullName evidence="7">Xaa-Pro aminopeptidase</fullName>
    </submittedName>
</protein>
<dbReference type="AlphaFoldDB" id="A0AA37SNJ3"/>
<evidence type="ECO:0000259" key="4">
    <source>
        <dbReference type="Pfam" id="PF00557"/>
    </source>
</evidence>
<dbReference type="Pfam" id="PF01321">
    <property type="entry name" value="Creatinase_N"/>
    <property type="match status" value="1"/>
</dbReference>
<reference evidence="7" key="1">
    <citation type="journal article" date="2014" name="Int. J. Syst. Evol. Microbiol.">
        <title>Complete genome sequence of Corynebacterium casei LMG S-19264T (=DSM 44701T), isolated from a smear-ripened cheese.</title>
        <authorList>
            <consortium name="US DOE Joint Genome Institute (JGI-PGF)"/>
            <person name="Walter F."/>
            <person name="Albersmeier A."/>
            <person name="Kalinowski J."/>
            <person name="Ruckert C."/>
        </authorList>
    </citation>
    <scope>NUCLEOTIDE SEQUENCE</scope>
    <source>
        <strain evidence="7">NBRC 108769</strain>
    </source>
</reference>
<evidence type="ECO:0000256" key="3">
    <source>
        <dbReference type="ARBA" id="ARBA00022801"/>
    </source>
</evidence>
<keyword evidence="7" id="KW-0031">Aminopeptidase</keyword>
<sequence>MNNHQISAYIIPSSDPHQGEYVAHYWKGRAWISGFTGSAGTAAVTMKEAGVWTDSRYFIQGEEELKGSGFDLYKVYNQDSPQYIDWIIENLDAGDTVACDGRLFSKRQLASFEKKLTKNNLKLDATLDLIAEIWGDRPSLPQDPIFELEITYAGESRSSKLKRIRSQMKDQGADYHLVSTLDDIAWIFNIRGKDVQYNPVAYSYALITHEAATLFIDIAKVPTNLIDLFEMENIDLKPYDNIWKALNEIPVEKSILVDNATISYALARAINTRNIIDKTLPSIGMKALKNEVEIQHFRNVMIKDGVALTRFYIWLENNIHLEPSEYDLVQKIAEFRSLQQGYQSESFGAIVGYKGNGAIVHYSPSAEKSAKIKPTGVLLIDSGGQYLDGTTDITRTITLGQPSNEEKDAYTRVLKGNIALDRAVFPEGTLGVQLDTLARFSLWEKHLNFLHGTGHGVGFFLNVHEGPQGFHPGVASKSKNSIEEHMVTTNEPGYYASGKFGIRIENCLLTVKSGNSDSGKFLKFETLTLFPIDTALIALEIMSPQEIEWLNKYHVKVYEKLSPFLDDSEKTWLNKKCEAV</sequence>
<evidence type="ECO:0000256" key="2">
    <source>
        <dbReference type="ARBA" id="ARBA00022723"/>
    </source>
</evidence>
<keyword evidence="3" id="KW-0378">Hydrolase</keyword>
<dbReference type="Pfam" id="PF16188">
    <property type="entry name" value="Peptidase_M24_C"/>
    <property type="match status" value="1"/>
</dbReference>
<feature type="domain" description="Creatinase N-terminal" evidence="5">
    <location>
        <begin position="1"/>
        <end position="121"/>
    </location>
</feature>
<dbReference type="Gene3D" id="3.90.230.10">
    <property type="entry name" value="Creatinase/methionine aminopeptidase superfamily"/>
    <property type="match status" value="1"/>
</dbReference>
<dbReference type="CDD" id="cd01085">
    <property type="entry name" value="APP"/>
    <property type="match status" value="1"/>
</dbReference>
<keyword evidence="7" id="KW-0645">Protease</keyword>
<dbReference type="InterPro" id="IPR000994">
    <property type="entry name" value="Pept_M24"/>
</dbReference>
<dbReference type="InterPro" id="IPR036005">
    <property type="entry name" value="Creatinase/aminopeptidase-like"/>
</dbReference>
<comment type="caution">
    <text evidence="7">The sequence shown here is derived from an EMBL/GenBank/DDBJ whole genome shotgun (WGS) entry which is preliminary data.</text>
</comment>
<dbReference type="GO" id="GO:0005737">
    <property type="term" value="C:cytoplasm"/>
    <property type="evidence" value="ECO:0007669"/>
    <property type="project" value="UniProtKB-ARBA"/>
</dbReference>
<evidence type="ECO:0000259" key="5">
    <source>
        <dbReference type="Pfam" id="PF01321"/>
    </source>
</evidence>
<accession>A0AA37SNJ3</accession>
<evidence type="ECO:0000256" key="1">
    <source>
        <dbReference type="ARBA" id="ARBA00008766"/>
    </source>
</evidence>
<feature type="domain" description="Peptidase M24 C-terminal" evidence="6">
    <location>
        <begin position="520"/>
        <end position="579"/>
    </location>
</feature>
<dbReference type="InterPro" id="IPR050422">
    <property type="entry name" value="X-Pro_aminopeptidase_P"/>
</dbReference>
<dbReference type="InterPro" id="IPR033740">
    <property type="entry name" value="Pept_M24B"/>
</dbReference>
<dbReference type="Pfam" id="PF16189">
    <property type="entry name" value="Creatinase_N_2"/>
    <property type="match status" value="1"/>
</dbReference>
<reference evidence="7" key="2">
    <citation type="submission" date="2023-01" db="EMBL/GenBank/DDBJ databases">
        <title>Draft genome sequence of Portibacter lacus strain NBRC 108769.</title>
        <authorList>
            <person name="Sun Q."/>
            <person name="Mori K."/>
        </authorList>
    </citation>
    <scope>NUCLEOTIDE SEQUENCE</scope>
    <source>
        <strain evidence="7">NBRC 108769</strain>
    </source>
</reference>
<dbReference type="SUPFAM" id="SSF55920">
    <property type="entry name" value="Creatinase/aminopeptidase"/>
    <property type="match status" value="1"/>
</dbReference>
<dbReference type="InterPro" id="IPR029149">
    <property type="entry name" value="Creatin/AminoP/Spt16_N"/>
</dbReference>
<dbReference type="Proteomes" id="UP001156666">
    <property type="component" value="Unassembled WGS sequence"/>
</dbReference>
<dbReference type="FunFam" id="3.90.230.10:FF:000009">
    <property type="entry name" value="xaa-Pro aminopeptidase 2"/>
    <property type="match status" value="1"/>
</dbReference>
<evidence type="ECO:0000259" key="6">
    <source>
        <dbReference type="Pfam" id="PF16188"/>
    </source>
</evidence>
<comment type="similarity">
    <text evidence="1">Belongs to the peptidase M24B family.</text>
</comment>
<proteinExistence type="inferred from homology"/>
<dbReference type="PANTHER" id="PTHR43763">
    <property type="entry name" value="XAA-PRO AMINOPEPTIDASE 1"/>
    <property type="match status" value="1"/>
</dbReference>
<keyword evidence="2" id="KW-0479">Metal-binding</keyword>
<evidence type="ECO:0000313" key="7">
    <source>
        <dbReference type="EMBL" id="GLR17117.1"/>
    </source>
</evidence>
<name>A0AA37SNJ3_9BACT</name>
<dbReference type="Pfam" id="PF00557">
    <property type="entry name" value="Peptidase_M24"/>
    <property type="match status" value="1"/>
</dbReference>
<dbReference type="PANTHER" id="PTHR43763:SF6">
    <property type="entry name" value="XAA-PRO AMINOPEPTIDASE 1"/>
    <property type="match status" value="1"/>
</dbReference>
<dbReference type="EMBL" id="BSOH01000007">
    <property type="protein sequence ID" value="GLR17117.1"/>
    <property type="molecule type" value="Genomic_DNA"/>
</dbReference>
<dbReference type="InterPro" id="IPR000587">
    <property type="entry name" value="Creatinase_N"/>
</dbReference>
<dbReference type="GO" id="GO:0046872">
    <property type="term" value="F:metal ion binding"/>
    <property type="evidence" value="ECO:0007669"/>
    <property type="project" value="UniProtKB-KW"/>
</dbReference>
<feature type="domain" description="Peptidase M24" evidence="4">
    <location>
        <begin position="297"/>
        <end position="509"/>
    </location>
</feature>
<organism evidence="7 8">
    <name type="scientific">Portibacter lacus</name>
    <dbReference type="NCBI Taxonomy" id="1099794"/>
    <lineage>
        <taxon>Bacteria</taxon>
        <taxon>Pseudomonadati</taxon>
        <taxon>Bacteroidota</taxon>
        <taxon>Saprospiria</taxon>
        <taxon>Saprospirales</taxon>
        <taxon>Haliscomenobacteraceae</taxon>
        <taxon>Portibacter</taxon>
    </lineage>
</organism>
<dbReference type="Gene3D" id="3.40.350.10">
    <property type="entry name" value="Creatinase/prolidase N-terminal domain"/>
    <property type="match status" value="2"/>
</dbReference>